<dbReference type="AlphaFoldDB" id="A0A5B7FGU9"/>
<name>A0A5B7FGU9_PORTR</name>
<gene>
    <name evidence="2" type="ORF">E2C01_040231</name>
</gene>
<dbReference type="Proteomes" id="UP000324222">
    <property type="component" value="Unassembled WGS sequence"/>
</dbReference>
<protein>
    <submittedName>
        <fullName evidence="2">Uncharacterized protein</fullName>
    </submittedName>
</protein>
<feature type="compositionally biased region" description="Polar residues" evidence="1">
    <location>
        <begin position="80"/>
        <end position="89"/>
    </location>
</feature>
<feature type="region of interest" description="Disordered" evidence="1">
    <location>
        <begin position="68"/>
        <end position="108"/>
    </location>
</feature>
<proteinExistence type="predicted"/>
<dbReference type="EMBL" id="VSRR010007244">
    <property type="protein sequence ID" value="MPC46511.1"/>
    <property type="molecule type" value="Genomic_DNA"/>
</dbReference>
<comment type="caution">
    <text evidence="2">The sequence shown here is derived from an EMBL/GenBank/DDBJ whole genome shotgun (WGS) entry which is preliminary data.</text>
</comment>
<feature type="compositionally biased region" description="Basic and acidic residues" evidence="1">
    <location>
        <begin position="98"/>
        <end position="108"/>
    </location>
</feature>
<evidence type="ECO:0000256" key="1">
    <source>
        <dbReference type="SAM" id="MobiDB-lite"/>
    </source>
</evidence>
<evidence type="ECO:0000313" key="2">
    <source>
        <dbReference type="EMBL" id="MPC46511.1"/>
    </source>
</evidence>
<evidence type="ECO:0000313" key="3">
    <source>
        <dbReference type="Proteomes" id="UP000324222"/>
    </source>
</evidence>
<reference evidence="2 3" key="1">
    <citation type="submission" date="2019-05" db="EMBL/GenBank/DDBJ databases">
        <title>Another draft genome of Portunus trituberculatus and its Hox gene families provides insights of decapod evolution.</title>
        <authorList>
            <person name="Jeong J.-H."/>
            <person name="Song I."/>
            <person name="Kim S."/>
            <person name="Choi T."/>
            <person name="Kim D."/>
            <person name="Ryu S."/>
            <person name="Kim W."/>
        </authorList>
    </citation>
    <scope>NUCLEOTIDE SEQUENCE [LARGE SCALE GENOMIC DNA]</scope>
    <source>
        <tissue evidence="2">Muscle</tissue>
    </source>
</reference>
<sequence>MLPGHQGRSALPSLTVDTVCTKKTQSPAAVSWAFTLLVTFSSPVRRQAAPPFTVYITYQRHYRCNSMVSDTPGTEPQAATCPSLTNSPHGPTARHLHLHPDGTRHTGR</sequence>
<keyword evidence="3" id="KW-1185">Reference proteome</keyword>
<organism evidence="2 3">
    <name type="scientific">Portunus trituberculatus</name>
    <name type="common">Swimming crab</name>
    <name type="synonym">Neptunus trituberculatus</name>
    <dbReference type="NCBI Taxonomy" id="210409"/>
    <lineage>
        <taxon>Eukaryota</taxon>
        <taxon>Metazoa</taxon>
        <taxon>Ecdysozoa</taxon>
        <taxon>Arthropoda</taxon>
        <taxon>Crustacea</taxon>
        <taxon>Multicrustacea</taxon>
        <taxon>Malacostraca</taxon>
        <taxon>Eumalacostraca</taxon>
        <taxon>Eucarida</taxon>
        <taxon>Decapoda</taxon>
        <taxon>Pleocyemata</taxon>
        <taxon>Brachyura</taxon>
        <taxon>Eubrachyura</taxon>
        <taxon>Portunoidea</taxon>
        <taxon>Portunidae</taxon>
        <taxon>Portuninae</taxon>
        <taxon>Portunus</taxon>
    </lineage>
</organism>
<accession>A0A5B7FGU9</accession>